<dbReference type="CDD" id="cd00860">
    <property type="entry name" value="ThrRS_anticodon"/>
    <property type="match status" value="1"/>
</dbReference>
<dbReference type="GO" id="GO:0006435">
    <property type="term" value="P:threonyl-tRNA aminoacylation"/>
    <property type="evidence" value="ECO:0007669"/>
    <property type="project" value="UniProtKB-UniRule"/>
</dbReference>
<dbReference type="GO" id="GO:0004829">
    <property type="term" value="F:threonine-tRNA ligase activity"/>
    <property type="evidence" value="ECO:0007669"/>
    <property type="project" value="UniProtKB-UniRule"/>
</dbReference>
<dbReference type="Gene3D" id="3.30.930.10">
    <property type="entry name" value="Bira Bifunctional Protein, Domain 2"/>
    <property type="match status" value="1"/>
</dbReference>
<dbReference type="InterPro" id="IPR047246">
    <property type="entry name" value="ThrRS_anticodon"/>
</dbReference>
<dbReference type="Pfam" id="PF07973">
    <property type="entry name" value="tRNA_SAD"/>
    <property type="match status" value="1"/>
</dbReference>
<dbReference type="GO" id="GO:0005737">
    <property type="term" value="C:cytoplasm"/>
    <property type="evidence" value="ECO:0007669"/>
    <property type="project" value="UniProtKB-UniRule"/>
</dbReference>
<sequence length="585" mass="67705">MNQDNHTELETYRHSLAHILAHAVSNIYPGVKLGIGPAVEDGFYYDLDIPHRLTSTDLPMIEQEMHKIIAQKLKFKQILIPREQAFDTLHQLGQIYKTELLQQIPDENISFFKTGEEFIDLCRGPHVEHTGKLGHFKLISTEQVNWMGESSRPDMIRIKGVGFPTKEDLNQYFVKEEELKARNHQLLGPKLKIFTFDDNIGPNKPIWHQNGTKLLNNIRRYLDRVVSDNGFEFVEFPDLAKENLYDSTGYLNFRSNLFMSQIKTKNNKYLLRPDSTSQHISYFQLKKRSYKQLPVKLAEYTNTYTNEGNINEKSILNSSNKKTLQCSIFCEYEGVNEQIINLMQLSHSILNDFGFSQIKAKILLPKSADPQNYIANEKYWNAAIAELEHALKLTGIRYKVEEGDTTFYGPEVVIQVKDVYGREWDISRIVLDYNLTKMLKINYIDSEEKQRLPALITYYPFTNFEMLMALMIEHYGGAFPVWIAPTQVVLISISQKFNDVVHKVYDLLSDNNINAFADTRNETMQLKIREAQEFGIPYMVIIGEKEINTDSISVRPRSGKGQGLMRITEFVEKIQSDIKNKVIDV</sequence>
<comment type="caution">
    <text evidence="16">The sequence shown here is derived from an EMBL/GenBank/DDBJ whole genome shotgun (WGS) entry which is preliminary data.</text>
</comment>
<evidence type="ECO:0000256" key="1">
    <source>
        <dbReference type="ARBA" id="ARBA00008226"/>
    </source>
</evidence>
<dbReference type="InterPro" id="IPR018163">
    <property type="entry name" value="Thr/Ala-tRNA-synth_IIc_edit"/>
</dbReference>
<evidence type="ECO:0000256" key="10">
    <source>
        <dbReference type="ARBA" id="ARBA00022884"/>
    </source>
</evidence>
<keyword evidence="12" id="KW-0030">Aminoacyl-tRNA synthetase</keyword>
<comment type="similarity">
    <text evidence="1">Belongs to the class-II aminoacyl-tRNA synthetase family.</text>
</comment>
<keyword evidence="9" id="KW-0067">ATP-binding</keyword>
<keyword evidence="10" id="KW-0694">RNA-binding</keyword>
<dbReference type="FunFam" id="3.40.50.800:FF:000001">
    <property type="entry name" value="Threonine--tRNA ligase"/>
    <property type="match status" value="1"/>
</dbReference>
<dbReference type="EMBL" id="JAGQLK010000139">
    <property type="protein sequence ID" value="MCA9383802.1"/>
    <property type="molecule type" value="Genomic_DNA"/>
</dbReference>
<keyword evidence="8" id="KW-0862">Zinc</keyword>
<evidence type="ECO:0000256" key="7">
    <source>
        <dbReference type="ARBA" id="ARBA00022741"/>
    </source>
</evidence>
<dbReference type="Gene3D" id="3.30.980.10">
    <property type="entry name" value="Threonyl-trna Synthetase, Chain A, domain 2"/>
    <property type="match status" value="1"/>
</dbReference>
<feature type="domain" description="Aminoacyl-transfer RNA synthetases class-II family profile" evidence="15">
    <location>
        <begin position="211"/>
        <end position="480"/>
    </location>
</feature>
<dbReference type="Pfam" id="PF00587">
    <property type="entry name" value="tRNA-synt_2b"/>
    <property type="match status" value="1"/>
</dbReference>
<dbReference type="InterPro" id="IPR004154">
    <property type="entry name" value="Anticodon-bd"/>
</dbReference>
<dbReference type="AlphaFoldDB" id="A0A955RJH6"/>
<evidence type="ECO:0000313" key="17">
    <source>
        <dbReference type="Proteomes" id="UP000783287"/>
    </source>
</evidence>
<dbReference type="GO" id="GO:0000049">
    <property type="term" value="F:tRNA binding"/>
    <property type="evidence" value="ECO:0007669"/>
    <property type="project" value="UniProtKB-KW"/>
</dbReference>
<dbReference type="InterPro" id="IPR002314">
    <property type="entry name" value="aa-tRNA-synt_IIb"/>
</dbReference>
<dbReference type="SMART" id="SM00863">
    <property type="entry name" value="tRNA_SAD"/>
    <property type="match status" value="1"/>
</dbReference>
<gene>
    <name evidence="16" type="primary">thrS</name>
    <name evidence="16" type="ORF">KC909_05560</name>
</gene>
<dbReference type="Pfam" id="PF03129">
    <property type="entry name" value="HGTP_anticodon"/>
    <property type="match status" value="1"/>
</dbReference>
<dbReference type="PANTHER" id="PTHR11451:SF44">
    <property type="entry name" value="THREONINE--TRNA LIGASE, CHLOROPLASTIC_MITOCHONDRIAL 2"/>
    <property type="match status" value="1"/>
</dbReference>
<evidence type="ECO:0000256" key="9">
    <source>
        <dbReference type="ARBA" id="ARBA00022840"/>
    </source>
</evidence>
<evidence type="ECO:0000256" key="4">
    <source>
        <dbReference type="ARBA" id="ARBA00022555"/>
    </source>
</evidence>
<dbReference type="GO" id="GO:0046872">
    <property type="term" value="F:metal ion binding"/>
    <property type="evidence" value="ECO:0007669"/>
    <property type="project" value="UniProtKB-KW"/>
</dbReference>
<dbReference type="InterPro" id="IPR002320">
    <property type="entry name" value="Thr-tRNA-ligase_IIa"/>
</dbReference>
<accession>A0A955RJH6</accession>
<dbReference type="PRINTS" id="PR01047">
    <property type="entry name" value="TRNASYNTHTHR"/>
</dbReference>
<organism evidence="16 17">
    <name type="scientific">Candidatus Dojkabacteria bacterium</name>
    <dbReference type="NCBI Taxonomy" id="2099670"/>
    <lineage>
        <taxon>Bacteria</taxon>
        <taxon>Candidatus Dojkabacteria</taxon>
    </lineage>
</organism>
<reference evidence="16" key="1">
    <citation type="submission" date="2020-04" db="EMBL/GenBank/DDBJ databases">
        <authorList>
            <person name="Zhang T."/>
        </authorList>
    </citation>
    <scope>NUCLEOTIDE SEQUENCE</scope>
    <source>
        <strain evidence="16">HKST-UBA14</strain>
    </source>
</reference>
<evidence type="ECO:0000256" key="11">
    <source>
        <dbReference type="ARBA" id="ARBA00022917"/>
    </source>
</evidence>
<evidence type="ECO:0000256" key="13">
    <source>
        <dbReference type="ARBA" id="ARBA00049515"/>
    </source>
</evidence>
<dbReference type="PANTHER" id="PTHR11451">
    <property type="entry name" value="THREONINE-TRNA LIGASE"/>
    <property type="match status" value="1"/>
</dbReference>
<dbReference type="Proteomes" id="UP000783287">
    <property type="component" value="Unassembled WGS sequence"/>
</dbReference>
<evidence type="ECO:0000256" key="12">
    <source>
        <dbReference type="ARBA" id="ARBA00023146"/>
    </source>
</evidence>
<dbReference type="EC" id="6.1.1.3" evidence="2 14"/>
<evidence type="ECO:0000256" key="6">
    <source>
        <dbReference type="ARBA" id="ARBA00022723"/>
    </source>
</evidence>
<keyword evidence="6" id="KW-0479">Metal-binding</keyword>
<dbReference type="NCBIfam" id="TIGR00418">
    <property type="entry name" value="thrS"/>
    <property type="match status" value="1"/>
</dbReference>
<keyword evidence="7" id="KW-0547">Nucleotide-binding</keyword>
<proteinExistence type="inferred from homology"/>
<protein>
    <recommendedName>
        <fullName evidence="2 14">Threonine--tRNA ligase</fullName>
        <ecNumber evidence="2 14">6.1.1.3</ecNumber>
    </recommendedName>
</protein>
<dbReference type="SUPFAM" id="SSF52954">
    <property type="entry name" value="Class II aaRS ABD-related"/>
    <property type="match status" value="1"/>
</dbReference>
<dbReference type="Gene3D" id="3.40.50.800">
    <property type="entry name" value="Anticodon-binding domain"/>
    <property type="match status" value="1"/>
</dbReference>
<dbReference type="InterPro" id="IPR006195">
    <property type="entry name" value="aa-tRNA-synth_II"/>
</dbReference>
<comment type="catalytic activity">
    <reaction evidence="13">
        <text>tRNA(Thr) + L-threonine + ATP = L-threonyl-tRNA(Thr) + AMP + diphosphate + H(+)</text>
        <dbReference type="Rhea" id="RHEA:24624"/>
        <dbReference type="Rhea" id="RHEA-COMP:9670"/>
        <dbReference type="Rhea" id="RHEA-COMP:9704"/>
        <dbReference type="ChEBI" id="CHEBI:15378"/>
        <dbReference type="ChEBI" id="CHEBI:30616"/>
        <dbReference type="ChEBI" id="CHEBI:33019"/>
        <dbReference type="ChEBI" id="CHEBI:57926"/>
        <dbReference type="ChEBI" id="CHEBI:78442"/>
        <dbReference type="ChEBI" id="CHEBI:78534"/>
        <dbReference type="ChEBI" id="CHEBI:456215"/>
        <dbReference type="EC" id="6.1.1.3"/>
    </reaction>
</comment>
<dbReference type="InterPro" id="IPR045864">
    <property type="entry name" value="aa-tRNA-synth_II/BPL/LPL"/>
</dbReference>
<keyword evidence="11" id="KW-0648">Protein biosynthesis</keyword>
<dbReference type="Gene3D" id="3.30.54.20">
    <property type="match status" value="1"/>
</dbReference>
<evidence type="ECO:0000256" key="3">
    <source>
        <dbReference type="ARBA" id="ARBA00022490"/>
    </source>
</evidence>
<dbReference type="SUPFAM" id="SSF55186">
    <property type="entry name" value="ThrRS/AlaRS common domain"/>
    <property type="match status" value="1"/>
</dbReference>
<evidence type="ECO:0000256" key="8">
    <source>
        <dbReference type="ARBA" id="ARBA00022833"/>
    </source>
</evidence>
<dbReference type="SUPFAM" id="SSF55681">
    <property type="entry name" value="Class II aaRS and biotin synthetases"/>
    <property type="match status" value="1"/>
</dbReference>
<reference evidence="16" key="2">
    <citation type="journal article" date="2021" name="Microbiome">
        <title>Successional dynamics and alternative stable states in a saline activated sludge microbial community over 9 years.</title>
        <authorList>
            <person name="Wang Y."/>
            <person name="Ye J."/>
            <person name="Ju F."/>
            <person name="Liu L."/>
            <person name="Boyd J.A."/>
            <person name="Deng Y."/>
            <person name="Parks D.H."/>
            <person name="Jiang X."/>
            <person name="Yin X."/>
            <person name="Woodcroft B.J."/>
            <person name="Tyson G.W."/>
            <person name="Hugenholtz P."/>
            <person name="Polz M.F."/>
            <person name="Zhang T."/>
        </authorList>
    </citation>
    <scope>NUCLEOTIDE SEQUENCE</scope>
    <source>
        <strain evidence="16">HKST-UBA14</strain>
    </source>
</reference>
<evidence type="ECO:0000313" key="16">
    <source>
        <dbReference type="EMBL" id="MCA9383802.1"/>
    </source>
</evidence>
<dbReference type="InterPro" id="IPR012947">
    <property type="entry name" value="tRNA_SAD"/>
</dbReference>
<keyword evidence="4" id="KW-0820">tRNA-binding</keyword>
<dbReference type="PROSITE" id="PS50862">
    <property type="entry name" value="AA_TRNA_LIGASE_II"/>
    <property type="match status" value="1"/>
</dbReference>
<evidence type="ECO:0000256" key="14">
    <source>
        <dbReference type="NCBIfam" id="TIGR00418"/>
    </source>
</evidence>
<dbReference type="GO" id="GO:0005524">
    <property type="term" value="F:ATP binding"/>
    <property type="evidence" value="ECO:0007669"/>
    <property type="project" value="UniProtKB-KW"/>
</dbReference>
<evidence type="ECO:0000256" key="5">
    <source>
        <dbReference type="ARBA" id="ARBA00022598"/>
    </source>
</evidence>
<evidence type="ECO:0000259" key="15">
    <source>
        <dbReference type="PROSITE" id="PS50862"/>
    </source>
</evidence>
<keyword evidence="3" id="KW-0963">Cytoplasm</keyword>
<evidence type="ECO:0000256" key="2">
    <source>
        <dbReference type="ARBA" id="ARBA00013163"/>
    </source>
</evidence>
<dbReference type="FunFam" id="3.30.980.10:FF:000005">
    <property type="entry name" value="Threonyl-tRNA synthetase, mitochondrial"/>
    <property type="match status" value="1"/>
</dbReference>
<dbReference type="InterPro" id="IPR036621">
    <property type="entry name" value="Anticodon-bd_dom_sf"/>
</dbReference>
<name>A0A955RJH6_9BACT</name>
<keyword evidence="5 16" id="KW-0436">Ligase</keyword>